<evidence type="ECO:0000313" key="2">
    <source>
        <dbReference type="EMBL" id="QLY30105.1"/>
    </source>
</evidence>
<dbReference type="AlphaFoldDB" id="A0A7D6ZP36"/>
<name>A0A7D6ZP36_9NOCA</name>
<keyword evidence="3" id="KW-1185">Reference proteome</keyword>
<evidence type="ECO:0000256" key="1">
    <source>
        <dbReference type="SAM" id="SignalP"/>
    </source>
</evidence>
<organism evidence="2 3">
    <name type="scientific">Nocardia huaxiensis</name>
    <dbReference type="NCBI Taxonomy" id="2755382"/>
    <lineage>
        <taxon>Bacteria</taxon>
        <taxon>Bacillati</taxon>
        <taxon>Actinomycetota</taxon>
        <taxon>Actinomycetes</taxon>
        <taxon>Mycobacteriales</taxon>
        <taxon>Nocardiaceae</taxon>
        <taxon>Nocardia</taxon>
    </lineage>
</organism>
<feature type="signal peptide" evidence="1">
    <location>
        <begin position="1"/>
        <end position="26"/>
    </location>
</feature>
<gene>
    <name evidence="2" type="ORF">H0264_33835</name>
</gene>
<accession>A0A7D6ZP36</accession>
<protein>
    <submittedName>
        <fullName evidence="2">Uncharacterized protein</fullName>
    </submittedName>
</protein>
<reference evidence="2 3" key="1">
    <citation type="submission" date="2020-07" db="EMBL/GenBank/DDBJ databases">
        <authorList>
            <person name="Zhuang K."/>
            <person name="Ran Y."/>
        </authorList>
    </citation>
    <scope>NUCLEOTIDE SEQUENCE [LARGE SCALE GENOMIC DNA]</scope>
    <source>
        <strain evidence="2 3">WCH-YHL-001</strain>
    </source>
</reference>
<feature type="chain" id="PRO_5028108325" evidence="1">
    <location>
        <begin position="27"/>
        <end position="73"/>
    </location>
</feature>
<dbReference type="EMBL" id="CP059399">
    <property type="protein sequence ID" value="QLY30105.1"/>
    <property type="molecule type" value="Genomic_DNA"/>
</dbReference>
<proteinExistence type="predicted"/>
<evidence type="ECO:0000313" key="3">
    <source>
        <dbReference type="Proteomes" id="UP000515512"/>
    </source>
</evidence>
<sequence>MKFHSALLAGALAFGVVAHGSALARAADEIYYGKYQTRGACVDAGVDVEAHPGWTRYECRETPDGKWKLYLQS</sequence>
<dbReference type="Proteomes" id="UP000515512">
    <property type="component" value="Chromosome"/>
</dbReference>
<dbReference type="KEGG" id="nhu:H0264_33835"/>
<keyword evidence="1" id="KW-0732">Signal</keyword>
<dbReference type="RefSeq" id="WP_181581304.1">
    <property type="nucleotide sequence ID" value="NZ_CP059399.1"/>
</dbReference>